<keyword evidence="3" id="KW-0732">Signal</keyword>
<dbReference type="SUPFAM" id="SSF56235">
    <property type="entry name" value="N-terminal nucleophile aminohydrolases (Ntn hydrolases)"/>
    <property type="match status" value="1"/>
</dbReference>
<dbReference type="EC" id="3.5.1.24" evidence="5"/>
<dbReference type="RefSeq" id="WP_005995345.1">
    <property type="nucleotide sequence ID" value="NZ_AECZ01000024.1"/>
</dbReference>
<protein>
    <submittedName>
        <fullName evidence="5">Choloylglycine hydrolase</fullName>
        <ecNumber evidence="5">3.5.1.24</ecNumber>
    </submittedName>
</protein>
<evidence type="ECO:0000313" key="5">
    <source>
        <dbReference type="EMBL" id="EFL50162.1"/>
    </source>
</evidence>
<feature type="domain" description="Choloylglycine hydrolase/NAAA C-terminal" evidence="4">
    <location>
        <begin position="25"/>
        <end position="339"/>
    </location>
</feature>
<sequence precursor="true">MKQFLSCLVVVGLSLLLAVPPVSACTSIRIKTTDGKIFYARTMEYAQQLHSGVLTIPKGTAMAGILPDGSLGGLKWKAKHGVVGMDAFGKPIVCDGMNDAGLVAGGLLFPGYAGYQSYSKSKAGHTISNFDVVKYILSQFATVDEVRSGMKDVIVCQGPGSLDGVTTGPVPMHYTVHDASGASIVIEYQNGQCHIYDNPLGVLTNAPDFPWMRIYLGNFVNLSAVNAKPIAVNGFKVDPTGQGSGMLGLPGDFTPPNRFLRMVALTQAAKPVTGADAGLALVMTIISNVDIPYGAVRDNSPQGALFDYTQWTIASDTARGRFYFRTYNDKNWRYVDVKEALAKAGSNITSLPIDIPADYPDVTAQANPLK</sequence>
<evidence type="ECO:0000256" key="3">
    <source>
        <dbReference type="SAM" id="SignalP"/>
    </source>
</evidence>
<evidence type="ECO:0000256" key="1">
    <source>
        <dbReference type="ARBA" id="ARBA00006625"/>
    </source>
</evidence>
<dbReference type="Gene3D" id="3.60.60.10">
    <property type="entry name" value="Penicillin V Acylase, Chain A"/>
    <property type="match status" value="1"/>
</dbReference>
<feature type="chain" id="PRO_5003148321" evidence="3">
    <location>
        <begin position="25"/>
        <end position="370"/>
    </location>
</feature>
<dbReference type="AlphaFoldDB" id="E1JZM7"/>
<dbReference type="GO" id="GO:0045302">
    <property type="term" value="F:choloylglycine hydrolase activity"/>
    <property type="evidence" value="ECO:0007669"/>
    <property type="project" value="UniProtKB-EC"/>
</dbReference>
<dbReference type="STRING" id="596151.DesfrDRAFT_3077"/>
<comment type="caution">
    <text evidence="5">The sequence shown here is derived from an EMBL/GenBank/DDBJ whole genome shotgun (WGS) entry which is preliminary data.</text>
</comment>
<dbReference type="InterPro" id="IPR052193">
    <property type="entry name" value="Peptidase_C59"/>
</dbReference>
<keyword evidence="6" id="KW-1185">Reference proteome</keyword>
<dbReference type="InterPro" id="IPR029055">
    <property type="entry name" value="Ntn_hydrolases_N"/>
</dbReference>
<dbReference type="CDD" id="cd00542">
    <property type="entry name" value="Ntn_PVA"/>
    <property type="match status" value="1"/>
</dbReference>
<dbReference type="Pfam" id="PF02275">
    <property type="entry name" value="CBAH"/>
    <property type="match status" value="1"/>
</dbReference>
<dbReference type="EMBL" id="AECZ01000024">
    <property type="protein sequence ID" value="EFL50162.1"/>
    <property type="molecule type" value="Genomic_DNA"/>
</dbReference>
<reference evidence="5 6" key="1">
    <citation type="submission" date="2010-08" db="EMBL/GenBank/DDBJ databases">
        <title>The draft genome of Desulfovibrio fructosovorans JJ.</title>
        <authorList>
            <consortium name="US DOE Joint Genome Institute (JGI-PGF)"/>
            <person name="Lucas S."/>
            <person name="Copeland A."/>
            <person name="Lapidus A."/>
            <person name="Cheng J.-F."/>
            <person name="Bruce D."/>
            <person name="Goodwin L."/>
            <person name="Pitluck S."/>
            <person name="Land M.L."/>
            <person name="Hauser L."/>
            <person name="Chang Y.-J."/>
            <person name="Jeffries C."/>
            <person name="Wall J.D."/>
            <person name="Stahl D.A."/>
            <person name="Arkin A.P."/>
            <person name="Dehal P."/>
            <person name="Stolyar S.M."/>
            <person name="Hazen T.C."/>
            <person name="Woyke T.J."/>
        </authorList>
    </citation>
    <scope>NUCLEOTIDE SEQUENCE [LARGE SCALE GENOMIC DNA]</scope>
    <source>
        <strain evidence="5 6">JJ</strain>
    </source>
</reference>
<evidence type="ECO:0000259" key="4">
    <source>
        <dbReference type="Pfam" id="PF02275"/>
    </source>
</evidence>
<organism evidence="5 6">
    <name type="scientific">Solidesulfovibrio fructosivorans JJ]</name>
    <dbReference type="NCBI Taxonomy" id="596151"/>
    <lineage>
        <taxon>Bacteria</taxon>
        <taxon>Pseudomonadati</taxon>
        <taxon>Thermodesulfobacteriota</taxon>
        <taxon>Desulfovibrionia</taxon>
        <taxon>Desulfovibrionales</taxon>
        <taxon>Desulfovibrionaceae</taxon>
        <taxon>Solidesulfovibrio</taxon>
    </lineage>
</organism>
<accession>E1JZM7</accession>
<dbReference type="InterPro" id="IPR029132">
    <property type="entry name" value="CBAH/NAAA_C"/>
</dbReference>
<dbReference type="Proteomes" id="UP000006250">
    <property type="component" value="Unassembled WGS sequence"/>
</dbReference>
<proteinExistence type="inferred from homology"/>
<evidence type="ECO:0000313" key="6">
    <source>
        <dbReference type="Proteomes" id="UP000006250"/>
    </source>
</evidence>
<comment type="similarity">
    <text evidence="1">Belongs to the peptidase C59 family.</text>
</comment>
<dbReference type="OrthoDB" id="1265391at2"/>
<feature type="signal peptide" evidence="3">
    <location>
        <begin position="1"/>
        <end position="24"/>
    </location>
</feature>
<evidence type="ECO:0000256" key="2">
    <source>
        <dbReference type="ARBA" id="ARBA00022801"/>
    </source>
</evidence>
<gene>
    <name evidence="5" type="ORF">DesfrDRAFT_3077</name>
</gene>
<name>E1JZM7_SOLFR</name>
<dbReference type="PANTHER" id="PTHR35527:SF2">
    <property type="entry name" value="HYDROLASE"/>
    <property type="match status" value="1"/>
</dbReference>
<dbReference type="MEROPS" id="C59.001"/>
<keyword evidence="2 5" id="KW-0378">Hydrolase</keyword>
<dbReference type="eggNOG" id="COG3049">
    <property type="taxonomic scope" value="Bacteria"/>
</dbReference>
<dbReference type="PANTHER" id="PTHR35527">
    <property type="entry name" value="CHOLOYLGLYCINE HYDROLASE"/>
    <property type="match status" value="1"/>
</dbReference>